<accession>A0A2G8KXD0</accession>
<name>A0A2G8KXD0_STIJA</name>
<dbReference type="AlphaFoldDB" id="A0A2G8KXD0"/>
<dbReference type="GO" id="GO:0005813">
    <property type="term" value="C:centrosome"/>
    <property type="evidence" value="ECO:0007669"/>
    <property type="project" value="InterPro"/>
</dbReference>
<dbReference type="InterPro" id="IPR026708">
    <property type="entry name" value="CSPP1"/>
</dbReference>
<dbReference type="InterPro" id="IPR058191">
    <property type="entry name" value="CSPP1_C"/>
</dbReference>
<dbReference type="PANTHER" id="PTHR21616">
    <property type="entry name" value="CENTROSOME SPINDLE POLE ASSOCIATED PROTEIN"/>
    <property type="match status" value="1"/>
</dbReference>
<feature type="compositionally biased region" description="Basic and acidic residues" evidence="1">
    <location>
        <begin position="55"/>
        <end position="70"/>
    </location>
</feature>
<proteinExistence type="predicted"/>
<evidence type="ECO:0000256" key="1">
    <source>
        <dbReference type="SAM" id="MobiDB-lite"/>
    </source>
</evidence>
<dbReference type="OrthoDB" id="10044099at2759"/>
<dbReference type="GO" id="GO:0000922">
    <property type="term" value="C:spindle pole"/>
    <property type="evidence" value="ECO:0007669"/>
    <property type="project" value="InterPro"/>
</dbReference>
<sequence>MKVVQEKHDLEDEELPVTARSESPPVPAVSNRERDGGERDVISALSAMRKQLQSEQRRVQSQLEKHRDYDPYVQAKPQVVSRRASPQVDIFEVARHKGSVAVRREPINHQAADDFNNLRNRGGGSQSRQRLREQYPSEPQSNLALEAQQRALLKHQQSRLNNLKLVSDSRNKDIYLPNLDDLGRASESPAVPLESSSAFIGIEGGQPKLTSKPISKEIYDFYLKPSPEPAKLVDPFGSTSSFDNATVDRLAQKNQERNEALKALEPDSESLVDADDILNQFLAKQSIDRFLMQSGFQDFAHKEMQSVVRT</sequence>
<feature type="region of interest" description="Disordered" evidence="1">
    <location>
        <begin position="1"/>
        <end position="85"/>
    </location>
</feature>
<comment type="caution">
    <text evidence="3">The sequence shown here is derived from an EMBL/GenBank/DDBJ whole genome shotgun (WGS) entry which is preliminary data.</text>
</comment>
<organism evidence="3 4">
    <name type="scientific">Stichopus japonicus</name>
    <name type="common">Sea cucumber</name>
    <dbReference type="NCBI Taxonomy" id="307972"/>
    <lineage>
        <taxon>Eukaryota</taxon>
        <taxon>Metazoa</taxon>
        <taxon>Echinodermata</taxon>
        <taxon>Eleutherozoa</taxon>
        <taxon>Echinozoa</taxon>
        <taxon>Holothuroidea</taxon>
        <taxon>Aspidochirotacea</taxon>
        <taxon>Aspidochirotida</taxon>
        <taxon>Stichopodidae</taxon>
        <taxon>Apostichopus</taxon>
    </lineage>
</organism>
<protein>
    <recommendedName>
        <fullName evidence="2">Centrosome and spindle pole-associated protein 1 C-terminal domain-containing protein</fullName>
    </recommendedName>
</protein>
<keyword evidence="4" id="KW-1185">Reference proteome</keyword>
<dbReference type="GO" id="GO:0032467">
    <property type="term" value="P:positive regulation of cytokinesis"/>
    <property type="evidence" value="ECO:0007669"/>
    <property type="project" value="InterPro"/>
</dbReference>
<dbReference type="EMBL" id="MRZV01000319">
    <property type="protein sequence ID" value="PIK52632.1"/>
    <property type="molecule type" value="Genomic_DNA"/>
</dbReference>
<evidence type="ECO:0000259" key="2">
    <source>
        <dbReference type="Pfam" id="PF24578"/>
    </source>
</evidence>
<gene>
    <name evidence="3" type="ORF">BSL78_10448</name>
</gene>
<dbReference type="Pfam" id="PF24578">
    <property type="entry name" value="CSPP1_C"/>
    <property type="match status" value="1"/>
</dbReference>
<dbReference type="STRING" id="307972.A0A2G8KXD0"/>
<dbReference type="PANTHER" id="PTHR21616:SF2">
    <property type="entry name" value="CENTROSOME AND SPINDLE POLE-ASSOCIATED PROTEIN 1"/>
    <property type="match status" value="1"/>
</dbReference>
<evidence type="ECO:0000313" key="3">
    <source>
        <dbReference type="EMBL" id="PIK52632.1"/>
    </source>
</evidence>
<evidence type="ECO:0000313" key="4">
    <source>
        <dbReference type="Proteomes" id="UP000230750"/>
    </source>
</evidence>
<feature type="compositionally biased region" description="Basic and acidic residues" evidence="1">
    <location>
        <begin position="1"/>
        <end position="10"/>
    </location>
</feature>
<dbReference type="Proteomes" id="UP000230750">
    <property type="component" value="Unassembled WGS sequence"/>
</dbReference>
<reference evidence="3 4" key="1">
    <citation type="journal article" date="2017" name="PLoS Biol.">
        <title>The sea cucumber genome provides insights into morphological evolution and visceral regeneration.</title>
        <authorList>
            <person name="Zhang X."/>
            <person name="Sun L."/>
            <person name="Yuan J."/>
            <person name="Sun Y."/>
            <person name="Gao Y."/>
            <person name="Zhang L."/>
            <person name="Li S."/>
            <person name="Dai H."/>
            <person name="Hamel J.F."/>
            <person name="Liu C."/>
            <person name="Yu Y."/>
            <person name="Liu S."/>
            <person name="Lin W."/>
            <person name="Guo K."/>
            <person name="Jin S."/>
            <person name="Xu P."/>
            <person name="Storey K.B."/>
            <person name="Huan P."/>
            <person name="Zhang T."/>
            <person name="Zhou Y."/>
            <person name="Zhang J."/>
            <person name="Lin C."/>
            <person name="Li X."/>
            <person name="Xing L."/>
            <person name="Huo D."/>
            <person name="Sun M."/>
            <person name="Wang L."/>
            <person name="Mercier A."/>
            <person name="Li F."/>
            <person name="Yang H."/>
            <person name="Xiang J."/>
        </authorList>
    </citation>
    <scope>NUCLEOTIDE SEQUENCE [LARGE SCALE GENOMIC DNA]</scope>
    <source>
        <strain evidence="3">Shaxun</strain>
        <tissue evidence="3">Muscle</tissue>
    </source>
</reference>
<feature type="domain" description="Centrosome and spindle pole-associated protein 1 C-terminal" evidence="2">
    <location>
        <begin position="108"/>
        <end position="164"/>
    </location>
</feature>
<feature type="region of interest" description="Disordered" evidence="1">
    <location>
        <begin position="114"/>
        <end position="140"/>
    </location>
</feature>
<dbReference type="GO" id="GO:0005874">
    <property type="term" value="C:microtubule"/>
    <property type="evidence" value="ECO:0007669"/>
    <property type="project" value="InterPro"/>
</dbReference>
<feature type="compositionally biased region" description="Basic and acidic residues" evidence="1">
    <location>
        <begin position="31"/>
        <end position="41"/>
    </location>
</feature>